<protein>
    <recommendedName>
        <fullName evidence="4">DUF19 domain-containing protein</fullName>
    </recommendedName>
</protein>
<feature type="chain" id="PRO_5013902382" description="DUF19 domain-containing protein" evidence="1">
    <location>
        <begin position="26"/>
        <end position="203"/>
    </location>
</feature>
<evidence type="ECO:0000256" key="1">
    <source>
        <dbReference type="SAM" id="SignalP"/>
    </source>
</evidence>
<proteinExistence type="predicted"/>
<evidence type="ECO:0000313" key="2">
    <source>
        <dbReference type="EMBL" id="PIC30907.1"/>
    </source>
</evidence>
<dbReference type="EMBL" id="PDUG01000005">
    <property type="protein sequence ID" value="PIC30907.1"/>
    <property type="molecule type" value="Genomic_DNA"/>
</dbReference>
<name>A0A2G5TUD5_9PELO</name>
<feature type="signal peptide" evidence="1">
    <location>
        <begin position="1"/>
        <end position="25"/>
    </location>
</feature>
<gene>
    <name evidence="2" type="primary">Cni-Y38H6A.1</name>
    <name evidence="2" type="synonym">Cnig_chr_V.g21997</name>
    <name evidence="2" type="ORF">B9Z55_021997</name>
</gene>
<dbReference type="PANTHER" id="PTHR36161">
    <property type="entry name" value="PROTEIN CBG06377-RELATED"/>
    <property type="match status" value="1"/>
</dbReference>
<accession>A0A2G5TUD5</accession>
<dbReference type="AlphaFoldDB" id="A0A2G5TUD5"/>
<dbReference type="PANTHER" id="PTHR36161:SF3">
    <property type="entry name" value="DUF19 DOMAIN-CONTAINING PROTEIN"/>
    <property type="match status" value="1"/>
</dbReference>
<keyword evidence="1" id="KW-0732">Signal</keyword>
<reference evidence="3" key="1">
    <citation type="submission" date="2017-10" db="EMBL/GenBank/DDBJ databases">
        <title>Rapid genome shrinkage in a self-fertile nematode reveals novel sperm competition proteins.</title>
        <authorList>
            <person name="Yin D."/>
            <person name="Schwarz E.M."/>
            <person name="Thomas C.G."/>
            <person name="Felde R.L."/>
            <person name="Korf I.F."/>
            <person name="Cutter A.D."/>
            <person name="Schartner C.M."/>
            <person name="Ralston E.J."/>
            <person name="Meyer B.J."/>
            <person name="Haag E.S."/>
        </authorList>
    </citation>
    <scope>NUCLEOTIDE SEQUENCE [LARGE SCALE GENOMIC DNA]</scope>
    <source>
        <strain evidence="3">JU1422</strain>
    </source>
</reference>
<evidence type="ECO:0008006" key="4">
    <source>
        <dbReference type="Google" id="ProtNLM"/>
    </source>
</evidence>
<comment type="caution">
    <text evidence="2">The sequence shown here is derived from an EMBL/GenBank/DDBJ whole genome shotgun (WGS) entry which is preliminary data.</text>
</comment>
<sequence length="203" mass="21818">MQESSKMRFHLTIATVSLLISIAVCTDNRAAMATKCVNTLGITFYTAAQLNTIFACADPQVYATPTNTTAMISVAKDCIINNSGSKAIAALSLYANINSCLSPDDILTLATEWATPLTKLTKTLTNKCLKKIKTCKAAGTAQEACLQKLYTLAKAAITKAYVDKICKKFVKQNLSKAQYACGVKYAPQVMNITGYKCATLTIS</sequence>
<dbReference type="OrthoDB" id="5813584at2759"/>
<dbReference type="Proteomes" id="UP000230233">
    <property type="component" value="Chromosome V"/>
</dbReference>
<keyword evidence="3" id="KW-1185">Reference proteome</keyword>
<organism evidence="2 3">
    <name type="scientific">Caenorhabditis nigoni</name>
    <dbReference type="NCBI Taxonomy" id="1611254"/>
    <lineage>
        <taxon>Eukaryota</taxon>
        <taxon>Metazoa</taxon>
        <taxon>Ecdysozoa</taxon>
        <taxon>Nematoda</taxon>
        <taxon>Chromadorea</taxon>
        <taxon>Rhabditida</taxon>
        <taxon>Rhabditina</taxon>
        <taxon>Rhabditomorpha</taxon>
        <taxon>Rhabditoidea</taxon>
        <taxon>Rhabditidae</taxon>
        <taxon>Peloderinae</taxon>
        <taxon>Caenorhabditis</taxon>
    </lineage>
</organism>
<evidence type="ECO:0000313" key="3">
    <source>
        <dbReference type="Proteomes" id="UP000230233"/>
    </source>
</evidence>